<reference evidence="3 4" key="1">
    <citation type="submission" date="2015-12" db="EMBL/GenBank/DDBJ databases">
        <title>Draft genome sequence of Moniliophthora roreri, the causal agent of frosty pod rot of cacao.</title>
        <authorList>
            <person name="Aime M.C."/>
            <person name="Diaz-Valderrama J.R."/>
            <person name="Kijpornyongpan T."/>
            <person name="Phillips-Mora W."/>
        </authorList>
    </citation>
    <scope>NUCLEOTIDE SEQUENCE [LARGE SCALE GENOMIC DNA]</scope>
    <source>
        <strain evidence="3 4">MCA 2952</strain>
    </source>
</reference>
<dbReference type="AlphaFoldDB" id="A0A0W0FVK2"/>
<feature type="transmembrane region" description="Helical" evidence="2">
    <location>
        <begin position="147"/>
        <end position="169"/>
    </location>
</feature>
<comment type="caution">
    <text evidence="3">The sequence shown here is derived from an EMBL/GenBank/DDBJ whole genome shotgun (WGS) entry which is preliminary data.</text>
</comment>
<feature type="region of interest" description="Disordered" evidence="1">
    <location>
        <begin position="311"/>
        <end position="352"/>
    </location>
</feature>
<accession>A0A0W0FVK2</accession>
<gene>
    <name evidence="3" type="ORF">WG66_7224</name>
</gene>
<dbReference type="Proteomes" id="UP000054988">
    <property type="component" value="Unassembled WGS sequence"/>
</dbReference>
<sequence length="352" mass="38360">MASEFSFESLYSIQGVLLVPFVSVGVSLLRYGHIDRHSFKEQIADVVSSWFLHFTLRDGGLLSVHAAKYALSSLFDAAMILREATLAFHAASTKDTGPLEDWETIPAKASNLILEIFAKMFYFFANCIADGILLYRCFIVWESGKGVIIVLLLVVLATNAFGLIGRILYLVAVRMGQDELFSLSADLNIGYTIANAVNTPLLTVMIASRIWWVTRDARKFLGQEIERTYKRIILVLIESGFIYSASLIANVSVVQSASSLDFGLDLNGVTYLMVGIAPTLIILRTSLGLTKSAVPDARMISTLRFGDPPAAATNDGQNSAVHGVDLEQGTISTSNDQEAPKIERSDTSTSSA</sequence>
<feature type="transmembrane region" description="Helical" evidence="2">
    <location>
        <begin position="189"/>
        <end position="212"/>
    </location>
</feature>
<evidence type="ECO:0000313" key="3">
    <source>
        <dbReference type="EMBL" id="KTB40200.1"/>
    </source>
</evidence>
<feature type="transmembrane region" description="Helical" evidence="2">
    <location>
        <begin position="12"/>
        <end position="31"/>
    </location>
</feature>
<name>A0A0W0FVK2_MONRR</name>
<evidence type="ECO:0000313" key="4">
    <source>
        <dbReference type="Proteomes" id="UP000054988"/>
    </source>
</evidence>
<protein>
    <submittedName>
        <fullName evidence="3">Uncharacterized protein</fullName>
    </submittedName>
</protein>
<evidence type="ECO:0000256" key="2">
    <source>
        <dbReference type="SAM" id="Phobius"/>
    </source>
</evidence>
<dbReference type="EMBL" id="LATX01001598">
    <property type="protein sequence ID" value="KTB40200.1"/>
    <property type="molecule type" value="Genomic_DNA"/>
</dbReference>
<feature type="transmembrane region" description="Helical" evidence="2">
    <location>
        <begin position="232"/>
        <end position="249"/>
    </location>
</feature>
<keyword evidence="2" id="KW-0472">Membrane</keyword>
<feature type="transmembrane region" description="Helical" evidence="2">
    <location>
        <begin position="269"/>
        <end position="289"/>
    </location>
</feature>
<keyword evidence="2" id="KW-1133">Transmembrane helix</keyword>
<proteinExistence type="predicted"/>
<evidence type="ECO:0000256" key="1">
    <source>
        <dbReference type="SAM" id="MobiDB-lite"/>
    </source>
</evidence>
<organism evidence="3 4">
    <name type="scientific">Moniliophthora roreri</name>
    <name type="common">Frosty pod rot fungus</name>
    <name type="synonym">Monilia roreri</name>
    <dbReference type="NCBI Taxonomy" id="221103"/>
    <lineage>
        <taxon>Eukaryota</taxon>
        <taxon>Fungi</taxon>
        <taxon>Dikarya</taxon>
        <taxon>Basidiomycota</taxon>
        <taxon>Agaricomycotina</taxon>
        <taxon>Agaricomycetes</taxon>
        <taxon>Agaricomycetidae</taxon>
        <taxon>Agaricales</taxon>
        <taxon>Marasmiineae</taxon>
        <taxon>Marasmiaceae</taxon>
        <taxon>Moniliophthora</taxon>
    </lineage>
</organism>
<keyword evidence="2" id="KW-0812">Transmembrane</keyword>